<dbReference type="AlphaFoldDB" id="A0A8J4TN82"/>
<evidence type="ECO:0000313" key="1">
    <source>
        <dbReference type="EMBL" id="KAF5405241.1"/>
    </source>
</evidence>
<reference evidence="1" key="1">
    <citation type="submission" date="2019-05" db="EMBL/GenBank/DDBJ databases">
        <title>Annotation for the trematode Paragonimus heterotremus.</title>
        <authorList>
            <person name="Choi Y.-J."/>
        </authorList>
    </citation>
    <scope>NUCLEOTIDE SEQUENCE</scope>
    <source>
        <strain evidence="1">LC</strain>
    </source>
</reference>
<gene>
    <name evidence="1" type="ORF">PHET_01288</name>
</gene>
<sequence>MINGFFRQTFVLKAQRSHDVRTNLHAENFTKNVQTKPTEKKLKSKLHIYPHELSQLLDSVSVGSYPSVFESVHRNIGRLSGRRRQ</sequence>
<name>A0A8J4TN82_9TREM</name>
<accession>A0A8J4TN82</accession>
<protein>
    <submittedName>
        <fullName evidence="1">Uncharacterized protein</fullName>
    </submittedName>
</protein>
<dbReference type="Proteomes" id="UP000748531">
    <property type="component" value="Unassembled WGS sequence"/>
</dbReference>
<comment type="caution">
    <text evidence="1">The sequence shown here is derived from an EMBL/GenBank/DDBJ whole genome shotgun (WGS) entry which is preliminary data.</text>
</comment>
<keyword evidence="2" id="KW-1185">Reference proteome</keyword>
<dbReference type="EMBL" id="LUCH01000401">
    <property type="protein sequence ID" value="KAF5405241.1"/>
    <property type="molecule type" value="Genomic_DNA"/>
</dbReference>
<organism evidence="1 2">
    <name type="scientific">Paragonimus heterotremus</name>
    <dbReference type="NCBI Taxonomy" id="100268"/>
    <lineage>
        <taxon>Eukaryota</taxon>
        <taxon>Metazoa</taxon>
        <taxon>Spiralia</taxon>
        <taxon>Lophotrochozoa</taxon>
        <taxon>Platyhelminthes</taxon>
        <taxon>Trematoda</taxon>
        <taxon>Digenea</taxon>
        <taxon>Plagiorchiida</taxon>
        <taxon>Troglotremata</taxon>
        <taxon>Troglotrematidae</taxon>
        <taxon>Paragonimus</taxon>
    </lineage>
</organism>
<proteinExistence type="predicted"/>
<evidence type="ECO:0000313" key="2">
    <source>
        <dbReference type="Proteomes" id="UP000748531"/>
    </source>
</evidence>